<keyword evidence="4 5" id="KW-0269">Exonuclease</keyword>
<proteinExistence type="inferred from homology"/>
<dbReference type="Pfam" id="PF02601">
    <property type="entry name" value="Exonuc_VII_L"/>
    <property type="match status" value="1"/>
</dbReference>
<dbReference type="CDD" id="cd04489">
    <property type="entry name" value="ExoVII_LU_OBF"/>
    <property type="match status" value="1"/>
</dbReference>
<feature type="domain" description="Exonuclease VII large subunit C-terminal" evidence="7">
    <location>
        <begin position="125"/>
        <end position="327"/>
    </location>
</feature>
<dbReference type="InterPro" id="IPR003753">
    <property type="entry name" value="Exonuc_VII_L"/>
</dbReference>
<dbReference type="GO" id="GO:0006308">
    <property type="term" value="P:DNA catabolic process"/>
    <property type="evidence" value="ECO:0007669"/>
    <property type="project" value="UniProtKB-UniRule"/>
</dbReference>
<comment type="function">
    <text evidence="5">Bidirectionally degrades single-stranded DNA into large acid-insoluble oligonucleotides, which are then degraded further into small acid-soluble oligonucleotides.</text>
</comment>
<dbReference type="InterPro" id="IPR020579">
    <property type="entry name" value="Exonuc_VII_lsu_C"/>
</dbReference>
<dbReference type="Pfam" id="PF13742">
    <property type="entry name" value="tRNA_anti_2"/>
    <property type="match status" value="1"/>
</dbReference>
<comment type="subunit">
    <text evidence="5">Heterooligomer composed of large and small subunits.</text>
</comment>
<comment type="similarity">
    <text evidence="5 6">Belongs to the XseA family.</text>
</comment>
<evidence type="ECO:0000313" key="10">
    <source>
        <dbReference type="Proteomes" id="UP000824002"/>
    </source>
</evidence>
<evidence type="ECO:0000256" key="2">
    <source>
        <dbReference type="ARBA" id="ARBA00022722"/>
    </source>
</evidence>
<evidence type="ECO:0000256" key="1">
    <source>
        <dbReference type="ARBA" id="ARBA00022490"/>
    </source>
</evidence>
<gene>
    <name evidence="5 9" type="primary">xseA</name>
    <name evidence="9" type="ORF">IAB51_07675</name>
</gene>
<dbReference type="AlphaFoldDB" id="A0A9D1FMR5"/>
<name>A0A9D1FMR5_9FIRM</name>
<organism evidence="9 10">
    <name type="scientific">Candidatus Merdivicinus excrementipullorum</name>
    <dbReference type="NCBI Taxonomy" id="2840867"/>
    <lineage>
        <taxon>Bacteria</taxon>
        <taxon>Bacillati</taxon>
        <taxon>Bacillota</taxon>
        <taxon>Clostridia</taxon>
        <taxon>Eubacteriales</taxon>
        <taxon>Oscillospiraceae</taxon>
        <taxon>Oscillospiraceae incertae sedis</taxon>
        <taxon>Candidatus Merdivicinus</taxon>
    </lineage>
</organism>
<evidence type="ECO:0000259" key="7">
    <source>
        <dbReference type="Pfam" id="PF02601"/>
    </source>
</evidence>
<evidence type="ECO:0000259" key="8">
    <source>
        <dbReference type="Pfam" id="PF13742"/>
    </source>
</evidence>
<comment type="subcellular location">
    <subcellularLocation>
        <location evidence="5 6">Cytoplasm</location>
    </subcellularLocation>
</comment>
<dbReference type="InterPro" id="IPR025824">
    <property type="entry name" value="OB-fold_nuc-bd_dom"/>
</dbReference>
<feature type="domain" description="OB-fold nucleic acid binding" evidence="8">
    <location>
        <begin position="6"/>
        <end position="102"/>
    </location>
</feature>
<keyword evidence="2 5" id="KW-0540">Nuclease</keyword>
<dbReference type="EC" id="3.1.11.6" evidence="5"/>
<evidence type="ECO:0000256" key="3">
    <source>
        <dbReference type="ARBA" id="ARBA00022801"/>
    </source>
</evidence>
<dbReference type="PANTHER" id="PTHR30008">
    <property type="entry name" value="EXODEOXYRIBONUCLEASE 7 LARGE SUBUNIT"/>
    <property type="match status" value="1"/>
</dbReference>
<dbReference type="GO" id="GO:0008855">
    <property type="term" value="F:exodeoxyribonuclease VII activity"/>
    <property type="evidence" value="ECO:0007669"/>
    <property type="project" value="UniProtKB-UniRule"/>
</dbReference>
<comment type="caution">
    <text evidence="9">The sequence shown here is derived from an EMBL/GenBank/DDBJ whole genome shotgun (WGS) entry which is preliminary data.</text>
</comment>
<dbReference type="GO" id="GO:0009318">
    <property type="term" value="C:exodeoxyribonuclease VII complex"/>
    <property type="evidence" value="ECO:0007669"/>
    <property type="project" value="UniProtKB-UniRule"/>
</dbReference>
<sequence length="404" mass="44065">MTGMVYTVSQINRMLKGKLDGDPAFQDVFVRGEISNFTHHMKTGHFYFTIKDQSASIKAIMFQWNTRRLRFLPQNGMNVILFGNIQLFERDGICQVNCLDMQPDGVGALAIAFEQLKAKLAAQGIFDPAHKRPLPPLPKKIGVVTSKNGAALQDIRQILSRRYPVAELILFPVLVQGENAPESICAGIAAAQNAGLDVLIVGRGGGSLEDLWAFNDERVALAIYNSRVPVISAVGHEVDVTIADLAADLRAPTPSAAAELAVPDRETILASLADVRERLAQAAGRILDANQSRCEALAVRLEKNSPENRCRMLADRLDSLKIRLSQQESLLIERPAARLRQNAAKLEALSPLKVLLRGYAAVFDGKQAVSSVSKLEKGDRVSIRFADGSAEAEILAVSPERNEP</sequence>
<keyword evidence="1 5" id="KW-0963">Cytoplasm</keyword>
<keyword evidence="3 5" id="KW-0378">Hydrolase</keyword>
<dbReference type="Proteomes" id="UP000824002">
    <property type="component" value="Unassembled WGS sequence"/>
</dbReference>
<dbReference type="HAMAP" id="MF_00378">
    <property type="entry name" value="Exonuc_7_L"/>
    <property type="match status" value="1"/>
</dbReference>
<reference evidence="9" key="2">
    <citation type="journal article" date="2021" name="PeerJ">
        <title>Extensive microbial diversity within the chicken gut microbiome revealed by metagenomics and culture.</title>
        <authorList>
            <person name="Gilroy R."/>
            <person name="Ravi A."/>
            <person name="Getino M."/>
            <person name="Pursley I."/>
            <person name="Horton D.L."/>
            <person name="Alikhan N.F."/>
            <person name="Baker D."/>
            <person name="Gharbi K."/>
            <person name="Hall N."/>
            <person name="Watson M."/>
            <person name="Adriaenssens E.M."/>
            <person name="Foster-Nyarko E."/>
            <person name="Jarju S."/>
            <person name="Secka A."/>
            <person name="Antonio M."/>
            <person name="Oren A."/>
            <person name="Chaudhuri R.R."/>
            <person name="La Ragione R."/>
            <person name="Hildebrand F."/>
            <person name="Pallen M.J."/>
        </authorList>
    </citation>
    <scope>NUCLEOTIDE SEQUENCE</scope>
    <source>
        <strain evidence="9">CHK199-13235</strain>
    </source>
</reference>
<dbReference type="NCBIfam" id="TIGR00237">
    <property type="entry name" value="xseA"/>
    <property type="match status" value="1"/>
</dbReference>
<comment type="catalytic activity">
    <reaction evidence="5 6">
        <text>Exonucleolytic cleavage in either 5'- to 3'- or 3'- to 5'-direction to yield nucleoside 5'-phosphates.</text>
        <dbReference type="EC" id="3.1.11.6"/>
    </reaction>
</comment>
<evidence type="ECO:0000256" key="4">
    <source>
        <dbReference type="ARBA" id="ARBA00022839"/>
    </source>
</evidence>
<evidence type="ECO:0000313" key="9">
    <source>
        <dbReference type="EMBL" id="HIS76676.1"/>
    </source>
</evidence>
<dbReference type="GO" id="GO:0005737">
    <property type="term" value="C:cytoplasm"/>
    <property type="evidence" value="ECO:0007669"/>
    <property type="project" value="UniProtKB-SubCell"/>
</dbReference>
<dbReference type="GO" id="GO:0003676">
    <property type="term" value="F:nucleic acid binding"/>
    <property type="evidence" value="ECO:0007669"/>
    <property type="project" value="InterPro"/>
</dbReference>
<protein>
    <recommendedName>
        <fullName evidence="5">Exodeoxyribonuclease 7 large subunit</fullName>
        <ecNumber evidence="5">3.1.11.6</ecNumber>
    </recommendedName>
    <alternativeName>
        <fullName evidence="5">Exodeoxyribonuclease VII large subunit</fullName>
        <shortName evidence="5">Exonuclease VII large subunit</shortName>
    </alternativeName>
</protein>
<reference evidence="9" key="1">
    <citation type="submission" date="2020-10" db="EMBL/GenBank/DDBJ databases">
        <authorList>
            <person name="Gilroy R."/>
        </authorList>
    </citation>
    <scope>NUCLEOTIDE SEQUENCE</scope>
    <source>
        <strain evidence="9">CHK199-13235</strain>
    </source>
</reference>
<dbReference type="PANTHER" id="PTHR30008:SF0">
    <property type="entry name" value="EXODEOXYRIBONUCLEASE 7 LARGE SUBUNIT"/>
    <property type="match status" value="1"/>
</dbReference>
<accession>A0A9D1FMR5</accession>
<evidence type="ECO:0000256" key="5">
    <source>
        <dbReference type="HAMAP-Rule" id="MF_00378"/>
    </source>
</evidence>
<evidence type="ECO:0000256" key="6">
    <source>
        <dbReference type="RuleBase" id="RU004355"/>
    </source>
</evidence>
<dbReference type="EMBL" id="DVJP01000050">
    <property type="protein sequence ID" value="HIS76676.1"/>
    <property type="molecule type" value="Genomic_DNA"/>
</dbReference>